<feature type="chain" id="PRO_5039567313" evidence="1">
    <location>
        <begin position="29"/>
        <end position="238"/>
    </location>
</feature>
<dbReference type="EMBL" id="DXHV01000008">
    <property type="protein sequence ID" value="HIV99699.1"/>
    <property type="molecule type" value="Genomic_DNA"/>
</dbReference>
<keyword evidence="1" id="KW-0732">Signal</keyword>
<sequence length="238" mass="26208">MDRNWLTNFGSALCMALVLLVAGAPVQAASKVTCPNKVIDVQTVTGTYLGWFEAEEGLNTIGIQVQGEDNPVYIGASEEEAQKFFGNAAGQQVSVTWQVEQIWLEDMQECLRLEVLKEGHPLAAARQVSSVRVAPGKYEYLSTDKNASGELQLSAPDQSGKMAVAIETVTTRHFHTCEFSGLCTLRDDMLICRSTDSDIPEDPDAYVGIRVLKHGLEVVHHQSMWCGMRGTMEGFYMQ</sequence>
<gene>
    <name evidence="2" type="ORF">H9894_00675</name>
</gene>
<dbReference type="AlphaFoldDB" id="A0A9D1PVK9"/>
<dbReference type="Proteomes" id="UP000886752">
    <property type="component" value="Unassembled WGS sequence"/>
</dbReference>
<evidence type="ECO:0000256" key="1">
    <source>
        <dbReference type="SAM" id="SignalP"/>
    </source>
</evidence>
<name>A0A9D1PVK9_9BACT</name>
<evidence type="ECO:0000313" key="2">
    <source>
        <dbReference type="EMBL" id="HIV99699.1"/>
    </source>
</evidence>
<reference evidence="2" key="1">
    <citation type="journal article" date="2021" name="PeerJ">
        <title>Extensive microbial diversity within the chicken gut microbiome revealed by metagenomics and culture.</title>
        <authorList>
            <person name="Gilroy R."/>
            <person name="Ravi A."/>
            <person name="Getino M."/>
            <person name="Pursley I."/>
            <person name="Horton D.L."/>
            <person name="Alikhan N.F."/>
            <person name="Baker D."/>
            <person name="Gharbi K."/>
            <person name="Hall N."/>
            <person name="Watson M."/>
            <person name="Adriaenssens E.M."/>
            <person name="Foster-Nyarko E."/>
            <person name="Jarju S."/>
            <person name="Secka A."/>
            <person name="Antonio M."/>
            <person name="Oren A."/>
            <person name="Chaudhuri R.R."/>
            <person name="La Ragione R."/>
            <person name="Hildebrand F."/>
            <person name="Pallen M.J."/>
        </authorList>
    </citation>
    <scope>NUCLEOTIDE SEQUENCE</scope>
    <source>
        <strain evidence="2">ChiHecec2B26-446</strain>
    </source>
</reference>
<reference evidence="2" key="2">
    <citation type="submission" date="2021-04" db="EMBL/GenBank/DDBJ databases">
        <authorList>
            <person name="Gilroy R."/>
        </authorList>
    </citation>
    <scope>NUCLEOTIDE SEQUENCE</scope>
    <source>
        <strain evidence="2">ChiHecec2B26-446</strain>
    </source>
</reference>
<comment type="caution">
    <text evidence="2">The sequence shown here is derived from an EMBL/GenBank/DDBJ whole genome shotgun (WGS) entry which is preliminary data.</text>
</comment>
<protein>
    <submittedName>
        <fullName evidence="2">Uncharacterized protein</fullName>
    </submittedName>
</protein>
<organism evidence="2 3">
    <name type="scientific">Candidatus Desulfovibrio intestinipullorum</name>
    <dbReference type="NCBI Taxonomy" id="2838536"/>
    <lineage>
        <taxon>Bacteria</taxon>
        <taxon>Pseudomonadati</taxon>
        <taxon>Thermodesulfobacteriota</taxon>
        <taxon>Desulfovibrionia</taxon>
        <taxon>Desulfovibrionales</taxon>
        <taxon>Desulfovibrionaceae</taxon>
        <taxon>Desulfovibrio</taxon>
    </lineage>
</organism>
<proteinExistence type="predicted"/>
<accession>A0A9D1PVK9</accession>
<feature type="signal peptide" evidence="1">
    <location>
        <begin position="1"/>
        <end position="28"/>
    </location>
</feature>
<evidence type="ECO:0000313" key="3">
    <source>
        <dbReference type="Proteomes" id="UP000886752"/>
    </source>
</evidence>